<organism evidence="1 2">
    <name type="scientific">Puccinia sorghi</name>
    <dbReference type="NCBI Taxonomy" id="27349"/>
    <lineage>
        <taxon>Eukaryota</taxon>
        <taxon>Fungi</taxon>
        <taxon>Dikarya</taxon>
        <taxon>Basidiomycota</taxon>
        <taxon>Pucciniomycotina</taxon>
        <taxon>Pucciniomycetes</taxon>
        <taxon>Pucciniales</taxon>
        <taxon>Pucciniaceae</taxon>
        <taxon>Puccinia</taxon>
    </lineage>
</organism>
<dbReference type="STRING" id="27349.A0A0L6VSU2"/>
<name>A0A0L6VSU2_9BASI</name>
<reference evidence="1 2" key="1">
    <citation type="submission" date="2015-08" db="EMBL/GenBank/DDBJ databases">
        <title>Next Generation Sequencing and Analysis of the Genome of Puccinia sorghi L Schw, the Causal Agent of Maize Common Rust.</title>
        <authorList>
            <person name="Rochi L."/>
            <person name="Burguener G."/>
            <person name="Darino M."/>
            <person name="Turjanski A."/>
            <person name="Kreff E."/>
            <person name="Dieguez M.J."/>
            <person name="Sacco F."/>
        </authorList>
    </citation>
    <scope>NUCLEOTIDE SEQUENCE [LARGE SCALE GENOMIC DNA]</scope>
    <source>
        <strain evidence="1 2">RO10H11247</strain>
    </source>
</reference>
<feature type="non-terminal residue" evidence="1">
    <location>
        <position position="1"/>
    </location>
</feature>
<dbReference type="EMBL" id="LAVV01001858">
    <property type="protein sequence ID" value="KNZ63260.1"/>
    <property type="molecule type" value="Genomic_DNA"/>
</dbReference>
<dbReference type="Proteomes" id="UP000037035">
    <property type="component" value="Unassembled WGS sequence"/>
</dbReference>
<dbReference type="VEuPathDB" id="FungiDB:VP01_11673g1"/>
<gene>
    <name evidence="1" type="ORF">VP01_11673g1</name>
</gene>
<proteinExistence type="predicted"/>
<sequence length="154" mass="17722">GFLDKTTLNLLIIQLNKLFPLPHGAQWISANGWSLKNSIESKDFLPVNSAIEKHVTYSVDDLTYCTFDNNQSNSMIALKSSCEIQYGVISKIFTHRRALPDRSNPLDTWLVIHPLVSFDASSKWNPFLKLEQFQLRLTLRTIDRKNKHLIHISE</sequence>
<evidence type="ECO:0000313" key="1">
    <source>
        <dbReference type="EMBL" id="KNZ63260.1"/>
    </source>
</evidence>
<dbReference type="AlphaFoldDB" id="A0A0L6VSU2"/>
<accession>A0A0L6VSU2</accession>
<feature type="non-terminal residue" evidence="1">
    <location>
        <position position="154"/>
    </location>
</feature>
<evidence type="ECO:0000313" key="2">
    <source>
        <dbReference type="Proteomes" id="UP000037035"/>
    </source>
</evidence>
<keyword evidence="2" id="KW-1185">Reference proteome</keyword>
<protein>
    <submittedName>
        <fullName evidence="1">Uncharacterized protein</fullName>
    </submittedName>
</protein>
<comment type="caution">
    <text evidence="1">The sequence shown here is derived from an EMBL/GenBank/DDBJ whole genome shotgun (WGS) entry which is preliminary data.</text>
</comment>